<dbReference type="InterPro" id="IPR001304">
    <property type="entry name" value="C-type_lectin-like"/>
</dbReference>
<evidence type="ECO:0000313" key="3">
    <source>
        <dbReference type="Proteomes" id="UP000770661"/>
    </source>
</evidence>
<sequence>MTQVAYGLAMVSRGRCSMEGEPLTWLGITKDETANTWRYHGKGRNVTFFNWAPGQPNGDDLDECVVMKGNSFKGGWADHSCRKSYKVCVLCTLPMPVFLRFRGICDSTLYDDRFVMASTRNGKPYFRGYYRSHIYYTDHGSWRLENIFECLISGIPFALHIKNMRIFTIVPTVTSAHYGTLHPCLVTTT</sequence>
<comment type="caution">
    <text evidence="2">The sequence shown here is derived from an EMBL/GenBank/DDBJ whole genome shotgun (WGS) entry which is preliminary data.</text>
</comment>
<gene>
    <name evidence="2" type="ORF">GWK47_015700</name>
</gene>
<dbReference type="PROSITE" id="PS50041">
    <property type="entry name" value="C_TYPE_LECTIN_2"/>
    <property type="match status" value="1"/>
</dbReference>
<dbReference type="Pfam" id="PF00059">
    <property type="entry name" value="Lectin_C"/>
    <property type="match status" value="1"/>
</dbReference>
<proteinExistence type="predicted"/>
<dbReference type="CDD" id="cd00037">
    <property type="entry name" value="CLECT"/>
    <property type="match status" value="1"/>
</dbReference>
<accession>A0A8J4XX28</accession>
<dbReference type="AlphaFoldDB" id="A0A8J4XX28"/>
<feature type="domain" description="C-type lectin" evidence="1">
    <location>
        <begin position="25"/>
        <end position="83"/>
    </location>
</feature>
<evidence type="ECO:0000313" key="2">
    <source>
        <dbReference type="EMBL" id="KAG0713669.1"/>
    </source>
</evidence>
<dbReference type="InterPro" id="IPR016186">
    <property type="entry name" value="C-type_lectin-like/link_sf"/>
</dbReference>
<reference evidence="2" key="1">
    <citation type="submission" date="2020-07" db="EMBL/GenBank/DDBJ databases">
        <title>The High-quality genome of the commercially important snow crab, Chionoecetes opilio.</title>
        <authorList>
            <person name="Jeong J.-H."/>
            <person name="Ryu S."/>
        </authorList>
    </citation>
    <scope>NUCLEOTIDE SEQUENCE</scope>
    <source>
        <strain evidence="2">MADBK_172401_WGS</strain>
        <tissue evidence="2">Digestive gland</tissue>
    </source>
</reference>
<dbReference type="OrthoDB" id="6368456at2759"/>
<dbReference type="Proteomes" id="UP000770661">
    <property type="component" value="Unassembled WGS sequence"/>
</dbReference>
<protein>
    <recommendedName>
        <fullName evidence="1">C-type lectin domain-containing protein</fullName>
    </recommendedName>
</protein>
<organism evidence="2 3">
    <name type="scientific">Chionoecetes opilio</name>
    <name type="common">Atlantic snow crab</name>
    <name type="synonym">Cancer opilio</name>
    <dbReference type="NCBI Taxonomy" id="41210"/>
    <lineage>
        <taxon>Eukaryota</taxon>
        <taxon>Metazoa</taxon>
        <taxon>Ecdysozoa</taxon>
        <taxon>Arthropoda</taxon>
        <taxon>Crustacea</taxon>
        <taxon>Multicrustacea</taxon>
        <taxon>Malacostraca</taxon>
        <taxon>Eumalacostraca</taxon>
        <taxon>Eucarida</taxon>
        <taxon>Decapoda</taxon>
        <taxon>Pleocyemata</taxon>
        <taxon>Brachyura</taxon>
        <taxon>Eubrachyura</taxon>
        <taxon>Majoidea</taxon>
        <taxon>Majidae</taxon>
        <taxon>Chionoecetes</taxon>
    </lineage>
</organism>
<dbReference type="InterPro" id="IPR016187">
    <property type="entry name" value="CTDL_fold"/>
</dbReference>
<dbReference type="EMBL" id="JACEEZ010021225">
    <property type="protein sequence ID" value="KAG0713669.1"/>
    <property type="molecule type" value="Genomic_DNA"/>
</dbReference>
<evidence type="ECO:0000259" key="1">
    <source>
        <dbReference type="PROSITE" id="PS50041"/>
    </source>
</evidence>
<keyword evidence="3" id="KW-1185">Reference proteome</keyword>
<dbReference type="Gene3D" id="3.10.100.10">
    <property type="entry name" value="Mannose-Binding Protein A, subunit A"/>
    <property type="match status" value="1"/>
</dbReference>
<name>A0A8J4XX28_CHIOP</name>
<dbReference type="SUPFAM" id="SSF56436">
    <property type="entry name" value="C-type lectin-like"/>
    <property type="match status" value="1"/>
</dbReference>